<evidence type="ECO:0000256" key="3">
    <source>
        <dbReference type="ARBA" id="ARBA00022722"/>
    </source>
</evidence>
<evidence type="ECO:0000256" key="5">
    <source>
        <dbReference type="ARBA" id="ARBA00022801"/>
    </source>
</evidence>
<evidence type="ECO:0000313" key="9">
    <source>
        <dbReference type="Proteomes" id="UP000285650"/>
    </source>
</evidence>
<dbReference type="SUPFAM" id="SSF54786">
    <property type="entry name" value="YcfA/nrd intein domain"/>
    <property type="match status" value="1"/>
</dbReference>
<keyword evidence="4" id="KW-0255">Endonuclease</keyword>
<dbReference type="InterPro" id="IPR012933">
    <property type="entry name" value="HicA_mRNA_interferase"/>
</dbReference>
<keyword evidence="6" id="KW-0694">RNA-binding</keyword>
<dbReference type="InterPro" id="IPR038570">
    <property type="entry name" value="HicA_sf"/>
</dbReference>
<comment type="similarity">
    <text evidence="1">Belongs to the HicA mRNA interferase family.</text>
</comment>
<sequence>MKSTELHRMFIKKGWKFDHAEGSHYFYKNEKGELTEPVPYHGAKEMGKGLANKLIKKYGL</sequence>
<dbReference type="EMBL" id="QSKV01000016">
    <property type="protein sequence ID" value="RHE89052.1"/>
    <property type="molecule type" value="Genomic_DNA"/>
</dbReference>
<keyword evidence="7" id="KW-0346">Stress response</keyword>
<evidence type="ECO:0000256" key="6">
    <source>
        <dbReference type="ARBA" id="ARBA00022884"/>
    </source>
</evidence>
<evidence type="ECO:0000256" key="7">
    <source>
        <dbReference type="ARBA" id="ARBA00023016"/>
    </source>
</evidence>
<keyword evidence="3" id="KW-0540">Nuclease</keyword>
<evidence type="ECO:0000256" key="1">
    <source>
        <dbReference type="ARBA" id="ARBA00006620"/>
    </source>
</evidence>
<reference evidence="8 9" key="1">
    <citation type="submission" date="2018-08" db="EMBL/GenBank/DDBJ databases">
        <title>A genome reference for cultivated species of the human gut microbiota.</title>
        <authorList>
            <person name="Zou Y."/>
            <person name="Xue W."/>
            <person name="Luo G."/>
        </authorList>
    </citation>
    <scope>NUCLEOTIDE SEQUENCE [LARGE SCALE GENOMIC DNA]</scope>
    <source>
        <strain evidence="8 9">AM27-17</strain>
    </source>
</reference>
<dbReference type="Pfam" id="PF07927">
    <property type="entry name" value="HicA_toxin"/>
    <property type="match status" value="1"/>
</dbReference>
<protein>
    <submittedName>
        <fullName evidence="8">Type II toxin-antitoxin system HicA family toxin</fullName>
    </submittedName>
</protein>
<evidence type="ECO:0000256" key="2">
    <source>
        <dbReference type="ARBA" id="ARBA00022649"/>
    </source>
</evidence>
<gene>
    <name evidence="8" type="ORF">DW712_19715</name>
</gene>
<dbReference type="GO" id="GO:0004519">
    <property type="term" value="F:endonuclease activity"/>
    <property type="evidence" value="ECO:0007669"/>
    <property type="project" value="UniProtKB-KW"/>
</dbReference>
<accession>A0A414L321</accession>
<dbReference type="Proteomes" id="UP000285650">
    <property type="component" value="Unassembled WGS sequence"/>
</dbReference>
<name>A0A414L321_9BACE</name>
<dbReference type="GO" id="GO:0016787">
    <property type="term" value="F:hydrolase activity"/>
    <property type="evidence" value="ECO:0007669"/>
    <property type="project" value="UniProtKB-KW"/>
</dbReference>
<proteinExistence type="inferred from homology"/>
<keyword evidence="2" id="KW-1277">Toxin-antitoxin system</keyword>
<evidence type="ECO:0000256" key="4">
    <source>
        <dbReference type="ARBA" id="ARBA00022759"/>
    </source>
</evidence>
<keyword evidence="5" id="KW-0378">Hydrolase</keyword>
<dbReference type="GO" id="GO:0003729">
    <property type="term" value="F:mRNA binding"/>
    <property type="evidence" value="ECO:0007669"/>
    <property type="project" value="InterPro"/>
</dbReference>
<evidence type="ECO:0000313" key="8">
    <source>
        <dbReference type="EMBL" id="RHE89052.1"/>
    </source>
</evidence>
<dbReference type="RefSeq" id="WP_118223411.1">
    <property type="nucleotide sequence ID" value="NZ_JADNIJ010000003.1"/>
</dbReference>
<comment type="caution">
    <text evidence="8">The sequence shown here is derived from an EMBL/GenBank/DDBJ whole genome shotgun (WGS) entry which is preliminary data.</text>
</comment>
<dbReference type="Gene3D" id="3.30.920.30">
    <property type="entry name" value="Hypothetical protein"/>
    <property type="match status" value="1"/>
</dbReference>
<organism evidence="8 9">
    <name type="scientific">Bacteroides intestinalis</name>
    <dbReference type="NCBI Taxonomy" id="329854"/>
    <lineage>
        <taxon>Bacteria</taxon>
        <taxon>Pseudomonadati</taxon>
        <taxon>Bacteroidota</taxon>
        <taxon>Bacteroidia</taxon>
        <taxon>Bacteroidales</taxon>
        <taxon>Bacteroidaceae</taxon>
        <taxon>Bacteroides</taxon>
    </lineage>
</organism>
<dbReference type="AlphaFoldDB" id="A0A414L321"/>